<dbReference type="Proteomes" id="UP001529510">
    <property type="component" value="Unassembled WGS sequence"/>
</dbReference>
<dbReference type="EMBL" id="JAMKFB020000023">
    <property type="protein sequence ID" value="KAL0157802.1"/>
    <property type="molecule type" value="Genomic_DNA"/>
</dbReference>
<feature type="region of interest" description="Disordered" evidence="1">
    <location>
        <begin position="1"/>
        <end position="25"/>
    </location>
</feature>
<organism evidence="2 3">
    <name type="scientific">Cirrhinus mrigala</name>
    <name type="common">Mrigala</name>
    <dbReference type="NCBI Taxonomy" id="683832"/>
    <lineage>
        <taxon>Eukaryota</taxon>
        <taxon>Metazoa</taxon>
        <taxon>Chordata</taxon>
        <taxon>Craniata</taxon>
        <taxon>Vertebrata</taxon>
        <taxon>Euteleostomi</taxon>
        <taxon>Actinopterygii</taxon>
        <taxon>Neopterygii</taxon>
        <taxon>Teleostei</taxon>
        <taxon>Ostariophysi</taxon>
        <taxon>Cypriniformes</taxon>
        <taxon>Cyprinidae</taxon>
        <taxon>Labeoninae</taxon>
        <taxon>Labeonini</taxon>
        <taxon>Cirrhinus</taxon>
    </lineage>
</organism>
<feature type="non-terminal residue" evidence="2">
    <location>
        <position position="53"/>
    </location>
</feature>
<name>A0ABD0N6Q3_CIRMR</name>
<gene>
    <name evidence="2" type="ORF">M9458_045878</name>
</gene>
<dbReference type="AlphaFoldDB" id="A0ABD0N6Q3"/>
<evidence type="ECO:0000256" key="1">
    <source>
        <dbReference type="SAM" id="MobiDB-lite"/>
    </source>
</evidence>
<feature type="non-terminal residue" evidence="2">
    <location>
        <position position="1"/>
    </location>
</feature>
<protein>
    <submittedName>
        <fullName evidence="2">Uncharacterized protein</fullName>
    </submittedName>
</protein>
<evidence type="ECO:0000313" key="3">
    <source>
        <dbReference type="Proteomes" id="UP001529510"/>
    </source>
</evidence>
<proteinExistence type="predicted"/>
<sequence length="53" mass="6038">TNQIVDYNPVKKAYTPSDPSSVVGKNPLRRAKVQELIGQTHPDHGTQWKMDYQ</sequence>
<reference evidence="2 3" key="1">
    <citation type="submission" date="2024-05" db="EMBL/GenBank/DDBJ databases">
        <title>Genome sequencing and assembly of Indian major carp, Cirrhinus mrigala (Hamilton, 1822).</title>
        <authorList>
            <person name="Mohindra V."/>
            <person name="Chowdhury L.M."/>
            <person name="Lal K."/>
            <person name="Jena J.K."/>
        </authorList>
    </citation>
    <scope>NUCLEOTIDE SEQUENCE [LARGE SCALE GENOMIC DNA]</scope>
    <source>
        <strain evidence="2">CM1030</strain>
        <tissue evidence="2">Blood</tissue>
    </source>
</reference>
<keyword evidence="3" id="KW-1185">Reference proteome</keyword>
<comment type="caution">
    <text evidence="2">The sequence shown here is derived from an EMBL/GenBank/DDBJ whole genome shotgun (WGS) entry which is preliminary data.</text>
</comment>
<accession>A0ABD0N6Q3</accession>
<evidence type="ECO:0000313" key="2">
    <source>
        <dbReference type="EMBL" id="KAL0157802.1"/>
    </source>
</evidence>